<evidence type="ECO:0000259" key="14">
    <source>
        <dbReference type="PROSITE" id="PS50109"/>
    </source>
</evidence>
<sequence>MLISFFRFYLPFLALVIAGALYAYHGEQTREVDRVVAEERVRLDSATAALERELIEVARDVQALARLVSLQDALENPSAATRDRLAQDLLGFAANKTIYEQLRWLDETGREVVRIDFDGQQAHRVADSDLQHKGGRYYFSEAMALPQGALYASPLDLNVEHHRVERPDTPMIRIGAPLFNARGERRGILLLNYRAQRLLDQFTARTPPGLGAVALLNRPGYWLQGGTQEQAWAFMFGREESFGRSFPAAWRRIAAEQDGMTSDPNGLFVFRTIHPIPARVLNSTRDASYPWKAVSHITPQQIAGLGRHARDKIGFATLLLLLIGALGSALYALAWRRHERSHAQLQQAYAKLSQSHRDAQAKQVALSALELRITQLANSSLNGHYIYDFTVGAFTYINSRYSEITGYDLDALNIASDGNPLELIHPDERDGARAHLAEVRSLPPHTACELRFRLRHALGDWIWCHVRDAVLEYAADGRPSSMVGSLLEVTESMRSELALRASLARFQAIFDNSGLGILVIDWEGRVVEHNTRFATMLGYAPQSFACETIDSHTHPQDVTAQAALFAQARRGGEDVFSLRKRYICADGQILWCLFYISLIGLTGQERNAIGIVQDISNEVALEEEKQRQSQILIQQSKMAAMGEMIGAIAHQWRQPLTAVGMALFNIRDAYAFDELTEGYLEQQVESAQGQITQMSQTIDDFRNFFAPSKASQIFCVVKAAQHALAIVHPQLHNHDLNLALRVGHNGRIETLTEFAREQTLDISYTVQGYPNEFIHVVLNLVINAKDAIMERIERRQLEPGEGAITLTISASPIEVAVVATDNGGGLDDAIMARLFEPYFTNKVEGKGAGIGLYMSKMIIEQSMGGTLMAANHGPGAEFTIRLPRAE</sequence>
<dbReference type="CDD" id="cd00130">
    <property type="entry name" value="PAS"/>
    <property type="match status" value="2"/>
</dbReference>
<dbReference type="InterPro" id="IPR036097">
    <property type="entry name" value="HisK_dim/P_sf"/>
</dbReference>
<dbReference type="InterPro" id="IPR029151">
    <property type="entry name" value="Sensor-like_sf"/>
</dbReference>
<evidence type="ECO:0000256" key="9">
    <source>
        <dbReference type="ARBA" id="ARBA00022777"/>
    </source>
</evidence>
<evidence type="ECO:0000256" key="3">
    <source>
        <dbReference type="ARBA" id="ARBA00012438"/>
    </source>
</evidence>
<dbReference type="InterPro" id="IPR036890">
    <property type="entry name" value="HATPase_C_sf"/>
</dbReference>
<dbReference type="InterPro" id="IPR035965">
    <property type="entry name" value="PAS-like_dom_sf"/>
</dbReference>
<keyword evidence="13" id="KW-0472">Membrane</keyword>
<dbReference type="SMART" id="SM00388">
    <property type="entry name" value="HisKA"/>
    <property type="match status" value="1"/>
</dbReference>
<keyword evidence="11 13" id="KW-1133">Transmembrane helix</keyword>
<feature type="transmembrane region" description="Helical" evidence="13">
    <location>
        <begin position="313"/>
        <end position="335"/>
    </location>
</feature>
<keyword evidence="12" id="KW-0902">Two-component regulatory system</keyword>
<gene>
    <name evidence="17" type="primary">fixL</name>
    <name evidence="17" type="ORF">MAIT1_04005</name>
</gene>
<dbReference type="InterPro" id="IPR001610">
    <property type="entry name" value="PAC"/>
</dbReference>
<dbReference type="OrthoDB" id="9796100at2"/>
<evidence type="ECO:0000256" key="5">
    <source>
        <dbReference type="ARBA" id="ARBA00022553"/>
    </source>
</evidence>
<keyword evidence="5" id="KW-0597">Phosphoprotein</keyword>
<dbReference type="PROSITE" id="PS50109">
    <property type="entry name" value="HIS_KIN"/>
    <property type="match status" value="1"/>
</dbReference>
<dbReference type="InterPro" id="IPR003594">
    <property type="entry name" value="HATPase_dom"/>
</dbReference>
<keyword evidence="4" id="KW-1003">Cell membrane</keyword>
<dbReference type="SMART" id="SM00387">
    <property type="entry name" value="HATPase_c"/>
    <property type="match status" value="1"/>
</dbReference>
<keyword evidence="18" id="KW-1185">Reference proteome</keyword>
<dbReference type="SUPFAM" id="SSF47384">
    <property type="entry name" value="Homodimeric domain of signal transducing histidine kinase"/>
    <property type="match status" value="1"/>
</dbReference>
<evidence type="ECO:0000256" key="10">
    <source>
        <dbReference type="ARBA" id="ARBA00022840"/>
    </source>
</evidence>
<dbReference type="InterPro" id="IPR000014">
    <property type="entry name" value="PAS"/>
</dbReference>
<evidence type="ECO:0000256" key="6">
    <source>
        <dbReference type="ARBA" id="ARBA00022679"/>
    </source>
</evidence>
<keyword evidence="6" id="KW-0808">Transferase</keyword>
<accession>A0A1Y2K9B4</accession>
<dbReference type="SUPFAM" id="SSF55785">
    <property type="entry name" value="PYP-like sensor domain (PAS domain)"/>
    <property type="match status" value="2"/>
</dbReference>
<dbReference type="SMART" id="SM00091">
    <property type="entry name" value="PAS"/>
    <property type="match status" value="2"/>
</dbReference>
<name>A0A1Y2K9B4_9PROT</name>
<feature type="domain" description="PAS" evidence="15">
    <location>
        <begin position="502"/>
        <end position="572"/>
    </location>
</feature>
<dbReference type="PANTHER" id="PTHR43304">
    <property type="entry name" value="PHYTOCHROME-LIKE PROTEIN CPH1"/>
    <property type="match status" value="1"/>
</dbReference>
<evidence type="ECO:0000259" key="16">
    <source>
        <dbReference type="PROSITE" id="PS50113"/>
    </source>
</evidence>
<dbReference type="PROSITE" id="PS50113">
    <property type="entry name" value="PAC"/>
    <property type="match status" value="1"/>
</dbReference>
<dbReference type="STRING" id="1434232.MAIT1_04005"/>
<keyword evidence="7 13" id="KW-0812">Transmembrane</keyword>
<evidence type="ECO:0000256" key="12">
    <source>
        <dbReference type="ARBA" id="ARBA00023012"/>
    </source>
</evidence>
<dbReference type="Gene3D" id="3.30.450.20">
    <property type="entry name" value="PAS domain"/>
    <property type="match status" value="4"/>
</dbReference>
<dbReference type="InterPro" id="IPR005467">
    <property type="entry name" value="His_kinase_dom"/>
</dbReference>
<evidence type="ECO:0000313" key="17">
    <source>
        <dbReference type="EMBL" id="OSM07087.1"/>
    </source>
</evidence>
<evidence type="ECO:0000256" key="2">
    <source>
        <dbReference type="ARBA" id="ARBA00004651"/>
    </source>
</evidence>
<feature type="domain" description="Histidine kinase" evidence="14">
    <location>
        <begin position="647"/>
        <end position="886"/>
    </location>
</feature>
<dbReference type="SUPFAM" id="SSF55874">
    <property type="entry name" value="ATPase domain of HSP90 chaperone/DNA topoisomerase II/histidine kinase"/>
    <property type="match status" value="1"/>
</dbReference>
<evidence type="ECO:0000256" key="11">
    <source>
        <dbReference type="ARBA" id="ARBA00022989"/>
    </source>
</evidence>
<evidence type="ECO:0000313" key="18">
    <source>
        <dbReference type="Proteomes" id="UP000194003"/>
    </source>
</evidence>
<comment type="subcellular location">
    <subcellularLocation>
        <location evidence="2">Cell membrane</location>
        <topology evidence="2">Multi-pass membrane protein</topology>
    </subcellularLocation>
</comment>
<dbReference type="SUPFAM" id="SSF103190">
    <property type="entry name" value="Sensory domain-like"/>
    <property type="match status" value="2"/>
</dbReference>
<evidence type="ECO:0000256" key="13">
    <source>
        <dbReference type="SAM" id="Phobius"/>
    </source>
</evidence>
<dbReference type="AlphaFoldDB" id="A0A1Y2K9B4"/>
<dbReference type="GO" id="GO:0000155">
    <property type="term" value="F:phosphorelay sensor kinase activity"/>
    <property type="evidence" value="ECO:0007669"/>
    <property type="project" value="InterPro"/>
</dbReference>
<dbReference type="InterPro" id="IPR052162">
    <property type="entry name" value="Sensor_kinase/Photoreceptor"/>
</dbReference>
<feature type="domain" description="PAC" evidence="16">
    <location>
        <begin position="576"/>
        <end position="627"/>
    </location>
</feature>
<protein>
    <recommendedName>
        <fullName evidence="3">histidine kinase</fullName>
        <ecNumber evidence="3">2.7.13.3</ecNumber>
    </recommendedName>
</protein>
<dbReference type="PRINTS" id="PR00344">
    <property type="entry name" value="BCTRLSENSOR"/>
</dbReference>
<reference evidence="17 18" key="1">
    <citation type="journal article" date="2016" name="BMC Genomics">
        <title>Combined genomic and structural analyses of a cultured magnetotactic bacterium reveals its niche adaptation to a dynamic environment.</title>
        <authorList>
            <person name="Araujo A.C."/>
            <person name="Morillo V."/>
            <person name="Cypriano J."/>
            <person name="Teixeira L.C."/>
            <person name="Leao P."/>
            <person name="Lyra S."/>
            <person name="Almeida L.G."/>
            <person name="Bazylinski D.A."/>
            <person name="Vasconcellos A.T."/>
            <person name="Abreu F."/>
            <person name="Lins U."/>
        </authorList>
    </citation>
    <scope>NUCLEOTIDE SEQUENCE [LARGE SCALE GENOMIC DNA]</scope>
    <source>
        <strain evidence="17 18">IT-1</strain>
    </source>
</reference>
<dbReference type="Gene3D" id="1.10.287.130">
    <property type="match status" value="1"/>
</dbReference>
<proteinExistence type="predicted"/>
<evidence type="ECO:0000256" key="8">
    <source>
        <dbReference type="ARBA" id="ARBA00022741"/>
    </source>
</evidence>
<feature type="transmembrane region" description="Helical" evidence="13">
    <location>
        <begin position="6"/>
        <end position="24"/>
    </location>
</feature>
<dbReference type="InterPro" id="IPR004358">
    <property type="entry name" value="Sig_transdc_His_kin-like_C"/>
</dbReference>
<dbReference type="GO" id="GO:0005886">
    <property type="term" value="C:plasma membrane"/>
    <property type="evidence" value="ECO:0007669"/>
    <property type="project" value="UniProtKB-SubCell"/>
</dbReference>
<dbReference type="Pfam" id="PF02518">
    <property type="entry name" value="HATPase_c"/>
    <property type="match status" value="1"/>
</dbReference>
<evidence type="ECO:0000256" key="7">
    <source>
        <dbReference type="ARBA" id="ARBA00022692"/>
    </source>
</evidence>
<evidence type="ECO:0000259" key="15">
    <source>
        <dbReference type="PROSITE" id="PS50112"/>
    </source>
</evidence>
<dbReference type="GO" id="GO:0005524">
    <property type="term" value="F:ATP binding"/>
    <property type="evidence" value="ECO:0007669"/>
    <property type="project" value="UniProtKB-KW"/>
</dbReference>
<evidence type="ECO:0000256" key="1">
    <source>
        <dbReference type="ARBA" id="ARBA00000085"/>
    </source>
</evidence>
<dbReference type="InterPro" id="IPR013655">
    <property type="entry name" value="PAS_fold_3"/>
</dbReference>
<dbReference type="Proteomes" id="UP000194003">
    <property type="component" value="Unassembled WGS sequence"/>
</dbReference>
<dbReference type="EC" id="2.7.13.3" evidence="3"/>
<keyword evidence="8" id="KW-0547">Nucleotide-binding</keyword>
<dbReference type="InterPro" id="IPR003661">
    <property type="entry name" value="HisK_dim/P_dom"/>
</dbReference>
<dbReference type="EMBL" id="LVJN01000015">
    <property type="protein sequence ID" value="OSM07087.1"/>
    <property type="molecule type" value="Genomic_DNA"/>
</dbReference>
<dbReference type="SMART" id="SM00086">
    <property type="entry name" value="PAC"/>
    <property type="match status" value="2"/>
</dbReference>
<organism evidence="17 18">
    <name type="scientific">Magnetofaba australis IT-1</name>
    <dbReference type="NCBI Taxonomy" id="1434232"/>
    <lineage>
        <taxon>Bacteria</taxon>
        <taxon>Pseudomonadati</taxon>
        <taxon>Pseudomonadota</taxon>
        <taxon>Magnetococcia</taxon>
        <taxon>Magnetococcales</taxon>
        <taxon>Magnetococcaceae</taxon>
        <taxon>Magnetofaba</taxon>
    </lineage>
</organism>
<evidence type="ECO:0000256" key="4">
    <source>
        <dbReference type="ARBA" id="ARBA00022475"/>
    </source>
</evidence>
<keyword evidence="9" id="KW-0418">Kinase</keyword>
<dbReference type="RefSeq" id="WP_085441034.1">
    <property type="nucleotide sequence ID" value="NZ_LVJN01000015.1"/>
</dbReference>
<comment type="caution">
    <text evidence="17">The sequence shown here is derived from an EMBL/GenBank/DDBJ whole genome shotgun (WGS) entry which is preliminary data.</text>
</comment>
<dbReference type="PANTHER" id="PTHR43304:SF1">
    <property type="entry name" value="PAC DOMAIN-CONTAINING PROTEIN"/>
    <property type="match status" value="1"/>
</dbReference>
<dbReference type="CDD" id="cd00082">
    <property type="entry name" value="HisKA"/>
    <property type="match status" value="1"/>
</dbReference>
<comment type="catalytic activity">
    <reaction evidence="1">
        <text>ATP + protein L-histidine = ADP + protein N-phospho-L-histidine.</text>
        <dbReference type="EC" id="2.7.13.3"/>
    </reaction>
</comment>
<dbReference type="NCBIfam" id="TIGR00229">
    <property type="entry name" value="sensory_box"/>
    <property type="match status" value="2"/>
</dbReference>
<dbReference type="Gene3D" id="3.30.565.10">
    <property type="entry name" value="Histidine kinase-like ATPase, C-terminal domain"/>
    <property type="match status" value="1"/>
</dbReference>
<dbReference type="InterPro" id="IPR048760">
    <property type="entry name" value="VP0354-like_sensor_dom"/>
</dbReference>
<dbReference type="Pfam" id="PF21623">
    <property type="entry name" value="HK_sensor_dom_bact"/>
    <property type="match status" value="1"/>
</dbReference>
<keyword evidence="10" id="KW-0067">ATP-binding</keyword>
<dbReference type="PROSITE" id="PS50112">
    <property type="entry name" value="PAS"/>
    <property type="match status" value="1"/>
</dbReference>
<dbReference type="InterPro" id="IPR000700">
    <property type="entry name" value="PAS-assoc_C"/>
</dbReference>
<dbReference type="Pfam" id="PF08447">
    <property type="entry name" value="PAS_3"/>
    <property type="match status" value="2"/>
</dbReference>